<evidence type="ECO:0000313" key="3">
    <source>
        <dbReference type="Proteomes" id="UP001459277"/>
    </source>
</evidence>
<gene>
    <name evidence="2" type="ORF">SO802_033183</name>
</gene>
<feature type="domain" description="Aminotransferase-like plant mobile" evidence="1">
    <location>
        <begin position="126"/>
        <end position="268"/>
    </location>
</feature>
<comment type="caution">
    <text evidence="2">The sequence shown here is derived from an EMBL/GenBank/DDBJ whole genome shotgun (WGS) entry which is preliminary data.</text>
</comment>
<name>A0AAW2BE35_9ROSI</name>
<protein>
    <recommendedName>
        <fullName evidence="1">Aminotransferase-like plant mobile domain-containing protein</fullName>
    </recommendedName>
</protein>
<keyword evidence="3" id="KW-1185">Reference proteome</keyword>
<dbReference type="PANTHER" id="PTHR46033">
    <property type="entry name" value="PROTEIN MAIN-LIKE 2"/>
    <property type="match status" value="1"/>
</dbReference>
<dbReference type="InterPro" id="IPR044824">
    <property type="entry name" value="MAIN-like"/>
</dbReference>
<accession>A0AAW2BE35</accession>
<dbReference type="InterPro" id="IPR019557">
    <property type="entry name" value="AminoTfrase-like_pln_mobile"/>
</dbReference>
<organism evidence="2 3">
    <name type="scientific">Lithocarpus litseifolius</name>
    <dbReference type="NCBI Taxonomy" id="425828"/>
    <lineage>
        <taxon>Eukaryota</taxon>
        <taxon>Viridiplantae</taxon>
        <taxon>Streptophyta</taxon>
        <taxon>Embryophyta</taxon>
        <taxon>Tracheophyta</taxon>
        <taxon>Spermatophyta</taxon>
        <taxon>Magnoliopsida</taxon>
        <taxon>eudicotyledons</taxon>
        <taxon>Gunneridae</taxon>
        <taxon>Pentapetalae</taxon>
        <taxon>rosids</taxon>
        <taxon>fabids</taxon>
        <taxon>Fagales</taxon>
        <taxon>Fagaceae</taxon>
        <taxon>Lithocarpus</taxon>
    </lineage>
</organism>
<dbReference type="Proteomes" id="UP001459277">
    <property type="component" value="Unassembled WGS sequence"/>
</dbReference>
<dbReference type="PANTHER" id="PTHR46033:SF80">
    <property type="entry name" value="PROTEIN MAIN-LIKE 2-LIKE"/>
    <property type="match status" value="1"/>
</dbReference>
<evidence type="ECO:0000259" key="1">
    <source>
        <dbReference type="Pfam" id="PF10536"/>
    </source>
</evidence>
<dbReference type="AlphaFoldDB" id="A0AAW2BE35"/>
<dbReference type="GO" id="GO:0010073">
    <property type="term" value="P:meristem maintenance"/>
    <property type="evidence" value="ECO:0007669"/>
    <property type="project" value="InterPro"/>
</dbReference>
<proteinExistence type="predicted"/>
<reference evidence="2 3" key="1">
    <citation type="submission" date="2024-01" db="EMBL/GenBank/DDBJ databases">
        <title>A telomere-to-telomere, gap-free genome of sweet tea (Lithocarpus litseifolius).</title>
        <authorList>
            <person name="Zhou J."/>
        </authorList>
    </citation>
    <scope>NUCLEOTIDE SEQUENCE [LARGE SCALE GENOMIC DNA]</scope>
    <source>
        <strain evidence="2">Zhou-2022a</strain>
        <tissue evidence="2">Leaf</tissue>
    </source>
</reference>
<dbReference type="EMBL" id="JAZDWU010000012">
    <property type="protein sequence ID" value="KAK9983658.1"/>
    <property type="molecule type" value="Genomic_DNA"/>
</dbReference>
<sequence>MQRALDSECAPLINPWYDIHPHFPNVPGDYLQPAPSRVWLALYWRNTDVSWALLASSISDLIIRQGTSLPMPIHFEFGSGTALGWREWVDKELSDTGFRGLLQRADVLKAIVSSCCLSNFRDLFNLRHLVRRWCTTTHTFFFSCGKVTMTLEDVANQLLLPILGDVDPTALELSLEEEVVEAKLKRKMSGSAKLSFWVSSFSKISTATRRAAFITFWLCKFVFSSHPHYAVKHLYFQLAIKISARISLPWAPMFLGHLYLQLDILRSDESQAGSCHIVTFSVHSTIL</sequence>
<dbReference type="Pfam" id="PF10536">
    <property type="entry name" value="PMD"/>
    <property type="match status" value="1"/>
</dbReference>
<evidence type="ECO:0000313" key="2">
    <source>
        <dbReference type="EMBL" id="KAK9983658.1"/>
    </source>
</evidence>